<dbReference type="RefSeq" id="WP_377278120.1">
    <property type="nucleotide sequence ID" value="NZ_JBHSGL010000005.1"/>
</dbReference>
<gene>
    <name evidence="1" type="ORF">ACFO5U_07695</name>
</gene>
<name>A0ABV9MAZ1_9BACL</name>
<evidence type="ECO:0000313" key="1">
    <source>
        <dbReference type="EMBL" id="MFC4712735.1"/>
    </source>
</evidence>
<dbReference type="Pfam" id="PF10903">
    <property type="entry name" value="DUF2691"/>
    <property type="match status" value="1"/>
</dbReference>
<proteinExistence type="predicted"/>
<keyword evidence="2" id="KW-1185">Reference proteome</keyword>
<dbReference type="EMBL" id="JBHSGL010000005">
    <property type="protein sequence ID" value="MFC4712735.1"/>
    <property type="molecule type" value="Genomic_DNA"/>
</dbReference>
<reference evidence="2" key="1">
    <citation type="journal article" date="2019" name="Int. J. Syst. Evol. Microbiol.">
        <title>The Global Catalogue of Microorganisms (GCM) 10K type strain sequencing project: providing services to taxonomists for standard genome sequencing and annotation.</title>
        <authorList>
            <consortium name="The Broad Institute Genomics Platform"/>
            <consortium name="The Broad Institute Genome Sequencing Center for Infectious Disease"/>
            <person name="Wu L."/>
            <person name="Ma J."/>
        </authorList>
    </citation>
    <scope>NUCLEOTIDE SEQUENCE [LARGE SCALE GENOMIC DNA]</scope>
    <source>
        <strain evidence="2">CGMCC 1.12151</strain>
    </source>
</reference>
<dbReference type="InterPro" id="IPR020216">
    <property type="entry name" value="Uncharacterised_YncE"/>
</dbReference>
<accession>A0ABV9MAZ1</accession>
<evidence type="ECO:0000313" key="2">
    <source>
        <dbReference type="Proteomes" id="UP001595932"/>
    </source>
</evidence>
<sequence>MTRGVSFEIPNNYGNYLKGILKPIDIAAFDWQIGSGESYAVIWGRVDKELFPSEKNIIEGSELKNRIETNKHYLVSVDLQAYRHNEVGRVETFEDFIVSNCQLVLLVVDTIYVTIYCKNQDTIQLLINNARACGFEDIEYITDENDGRTRLSVW</sequence>
<dbReference type="Proteomes" id="UP001595932">
    <property type="component" value="Unassembled WGS sequence"/>
</dbReference>
<protein>
    <submittedName>
        <fullName evidence="1">DUF2691 family protein</fullName>
    </submittedName>
</protein>
<organism evidence="1 2">
    <name type="scientific">Planococcus dechangensis</name>
    <dbReference type="NCBI Taxonomy" id="1176255"/>
    <lineage>
        <taxon>Bacteria</taxon>
        <taxon>Bacillati</taxon>
        <taxon>Bacillota</taxon>
        <taxon>Bacilli</taxon>
        <taxon>Bacillales</taxon>
        <taxon>Caryophanaceae</taxon>
        <taxon>Planococcus</taxon>
    </lineage>
</organism>
<comment type="caution">
    <text evidence="1">The sequence shown here is derived from an EMBL/GenBank/DDBJ whole genome shotgun (WGS) entry which is preliminary data.</text>
</comment>